<feature type="compositionally biased region" description="Polar residues" evidence="4">
    <location>
        <begin position="183"/>
        <end position="196"/>
    </location>
</feature>
<dbReference type="GO" id="GO:0030674">
    <property type="term" value="F:protein-macromolecule adaptor activity"/>
    <property type="evidence" value="ECO:0007669"/>
    <property type="project" value="TreeGrafter"/>
</dbReference>
<dbReference type="InterPro" id="IPR037873">
    <property type="entry name" value="BamE-like"/>
</dbReference>
<keyword evidence="3" id="KW-0998">Cell outer membrane</keyword>
<keyword evidence="7" id="KW-1185">Reference proteome</keyword>
<evidence type="ECO:0000256" key="1">
    <source>
        <dbReference type="ARBA" id="ARBA00022729"/>
    </source>
</evidence>
<dbReference type="GO" id="GO:1990063">
    <property type="term" value="C:Bam protein complex"/>
    <property type="evidence" value="ECO:0007669"/>
    <property type="project" value="TreeGrafter"/>
</dbReference>
<feature type="domain" description="Outer membrane protein assembly factor BamE" evidence="5">
    <location>
        <begin position="56"/>
        <end position="131"/>
    </location>
</feature>
<evidence type="ECO:0000256" key="4">
    <source>
        <dbReference type="SAM" id="MobiDB-lite"/>
    </source>
</evidence>
<dbReference type="OrthoDB" id="7160681at2"/>
<dbReference type="Gene3D" id="3.30.1450.10">
    <property type="match status" value="1"/>
</dbReference>
<dbReference type="Proteomes" id="UP000247565">
    <property type="component" value="Unassembled WGS sequence"/>
</dbReference>
<evidence type="ECO:0000256" key="2">
    <source>
        <dbReference type="ARBA" id="ARBA00023136"/>
    </source>
</evidence>
<dbReference type="PANTHER" id="PTHR37482:SF1">
    <property type="entry name" value="OUTER MEMBRANE PROTEIN ASSEMBLY FACTOR BAME"/>
    <property type="match status" value="1"/>
</dbReference>
<reference evidence="6 7" key="1">
    <citation type="submission" date="2018-05" db="EMBL/GenBank/DDBJ databases">
        <title>Reference genomes for bee gut microbiota database.</title>
        <authorList>
            <person name="Ellegaard K.M."/>
        </authorList>
    </citation>
    <scope>NUCLEOTIDE SEQUENCE [LARGE SCALE GENOMIC DNA]</scope>
    <source>
        <strain evidence="6 7">ESL0284</strain>
    </source>
</reference>
<dbReference type="GO" id="GO:0043165">
    <property type="term" value="P:Gram-negative-bacterium-type cell outer membrane assembly"/>
    <property type="evidence" value="ECO:0007669"/>
    <property type="project" value="TreeGrafter"/>
</dbReference>
<dbReference type="Pfam" id="PF04355">
    <property type="entry name" value="BamE"/>
    <property type="match status" value="1"/>
</dbReference>
<organism evidence="6 7">
    <name type="scientific">Commensalibacter melissae</name>
    <dbReference type="NCBI Taxonomy" id="2070537"/>
    <lineage>
        <taxon>Bacteria</taxon>
        <taxon>Pseudomonadati</taxon>
        <taxon>Pseudomonadota</taxon>
        <taxon>Alphaproteobacteria</taxon>
        <taxon>Acetobacterales</taxon>
        <taxon>Acetobacteraceae</taxon>
    </lineage>
</organism>
<dbReference type="RefSeq" id="WP_110438912.1">
    <property type="nucleotide sequence ID" value="NZ_CP046393.1"/>
</dbReference>
<evidence type="ECO:0000313" key="7">
    <source>
        <dbReference type="Proteomes" id="UP000247565"/>
    </source>
</evidence>
<evidence type="ECO:0000313" key="6">
    <source>
        <dbReference type="EMBL" id="PXZ00771.1"/>
    </source>
</evidence>
<dbReference type="EMBL" id="QGLT01000002">
    <property type="protein sequence ID" value="PXZ00771.1"/>
    <property type="molecule type" value="Genomic_DNA"/>
</dbReference>
<evidence type="ECO:0000259" key="5">
    <source>
        <dbReference type="Pfam" id="PF04355"/>
    </source>
</evidence>
<proteinExistence type="predicted"/>
<evidence type="ECO:0000256" key="3">
    <source>
        <dbReference type="ARBA" id="ARBA00023237"/>
    </source>
</evidence>
<feature type="region of interest" description="Disordered" evidence="4">
    <location>
        <begin position="183"/>
        <end position="208"/>
    </location>
</feature>
<protein>
    <submittedName>
        <fullName evidence="6">Outer membrane protein assembly factor BamE</fullName>
    </submittedName>
</protein>
<comment type="caution">
    <text evidence="6">The sequence shown here is derived from an EMBL/GenBank/DDBJ whole genome shotgun (WGS) entry which is preliminary data.</text>
</comment>
<dbReference type="PANTHER" id="PTHR37482">
    <property type="entry name" value="OUTER MEMBRANE PROTEIN ASSEMBLY FACTOR BAME"/>
    <property type="match status" value="1"/>
</dbReference>
<dbReference type="InterPro" id="IPR026592">
    <property type="entry name" value="BamE"/>
</dbReference>
<dbReference type="InterPro" id="IPR007450">
    <property type="entry name" value="BamE_dom"/>
</dbReference>
<dbReference type="GO" id="GO:0051205">
    <property type="term" value="P:protein insertion into membrane"/>
    <property type="evidence" value="ECO:0007669"/>
    <property type="project" value="TreeGrafter"/>
</dbReference>
<gene>
    <name evidence="6" type="ORF">DK869_05085</name>
</gene>
<accession>A0A318N1D5</accession>
<name>A0A318N1D5_9PROT</name>
<keyword evidence="1" id="KW-0732">Signal</keyword>
<dbReference type="AlphaFoldDB" id="A0A318N1D5"/>
<keyword evidence="2" id="KW-0472">Membrane</keyword>
<sequence length="208" mass="22141">MPSSFNKKPLVSLLKNKSCPQFKQKTSKNIILGSLISCSLLFSACSVLSPPPMPRGTIIEKNDLSALKVGSTSKSDVIDILGSPTTYATFNNNNWIYISMMTHLVPLSYPGIKKQKVLSLYFNESGTLTKIQELGKRDAKNVSMVSEVTPTPGTKTNFFQQLLGNIGKYSPLSAMGLGSTFGPNSNGGPFSSNPLTTGGPGSSGNTLP</sequence>